<evidence type="ECO:0000256" key="1">
    <source>
        <dbReference type="SAM" id="MobiDB-lite"/>
    </source>
</evidence>
<comment type="caution">
    <text evidence="2">The sequence shown here is derived from an EMBL/GenBank/DDBJ whole genome shotgun (WGS) entry which is preliminary data.</text>
</comment>
<name>A0ABV8GUI0_9ACTN</name>
<organism evidence="2 3">
    <name type="scientific">Nonomuraea purpurea</name>
    <dbReference type="NCBI Taxonomy" id="1849276"/>
    <lineage>
        <taxon>Bacteria</taxon>
        <taxon>Bacillati</taxon>
        <taxon>Actinomycetota</taxon>
        <taxon>Actinomycetes</taxon>
        <taxon>Streptosporangiales</taxon>
        <taxon>Streptosporangiaceae</taxon>
        <taxon>Nonomuraea</taxon>
    </lineage>
</organism>
<evidence type="ECO:0000313" key="3">
    <source>
        <dbReference type="Proteomes" id="UP001595851"/>
    </source>
</evidence>
<dbReference type="Proteomes" id="UP001595851">
    <property type="component" value="Unassembled WGS sequence"/>
</dbReference>
<sequence length="106" mass="12305">MKWEEGDYHGRHMPMVSKEPEGMKWTPGVFRGEKVRVRDHTCECSSVVYELCLAGGIMFIRRTRKGDDEDIVHEFTARTNSEVFAAWLEMVDPEENKEKGQASRLK</sequence>
<feature type="region of interest" description="Disordered" evidence="1">
    <location>
        <begin position="1"/>
        <end position="23"/>
    </location>
</feature>
<protein>
    <submittedName>
        <fullName evidence="2">Uncharacterized protein</fullName>
    </submittedName>
</protein>
<proteinExistence type="predicted"/>
<accession>A0ABV8GUI0</accession>
<evidence type="ECO:0000313" key="2">
    <source>
        <dbReference type="EMBL" id="MFC4015987.1"/>
    </source>
</evidence>
<reference evidence="3" key="1">
    <citation type="journal article" date="2019" name="Int. J. Syst. Evol. Microbiol.">
        <title>The Global Catalogue of Microorganisms (GCM) 10K type strain sequencing project: providing services to taxonomists for standard genome sequencing and annotation.</title>
        <authorList>
            <consortium name="The Broad Institute Genomics Platform"/>
            <consortium name="The Broad Institute Genome Sequencing Center for Infectious Disease"/>
            <person name="Wu L."/>
            <person name="Ma J."/>
        </authorList>
    </citation>
    <scope>NUCLEOTIDE SEQUENCE [LARGE SCALE GENOMIC DNA]</scope>
    <source>
        <strain evidence="3">TBRC 1276</strain>
    </source>
</reference>
<dbReference type="EMBL" id="JBHSBI010000053">
    <property type="protein sequence ID" value="MFC4015987.1"/>
    <property type="molecule type" value="Genomic_DNA"/>
</dbReference>
<dbReference type="RefSeq" id="WP_379535782.1">
    <property type="nucleotide sequence ID" value="NZ_JBHSBI010000053.1"/>
</dbReference>
<keyword evidence="3" id="KW-1185">Reference proteome</keyword>
<gene>
    <name evidence="2" type="ORF">ACFOY2_52860</name>
</gene>
<feature type="compositionally biased region" description="Basic and acidic residues" evidence="1">
    <location>
        <begin position="1"/>
        <end position="10"/>
    </location>
</feature>